<evidence type="ECO:0000256" key="9">
    <source>
        <dbReference type="ARBA" id="ARBA00023270"/>
    </source>
</evidence>
<keyword evidence="9" id="KW-0704">Schiff base</keyword>
<comment type="catalytic activity">
    <reaction evidence="10">
        <text>L-aspartate 4-semialdehyde + pyruvate = (2S,4S)-4-hydroxy-2,3,4,5-tetrahydrodipicolinate + H2O + H(+)</text>
        <dbReference type="Rhea" id="RHEA:34171"/>
        <dbReference type="ChEBI" id="CHEBI:15361"/>
        <dbReference type="ChEBI" id="CHEBI:15377"/>
        <dbReference type="ChEBI" id="CHEBI:15378"/>
        <dbReference type="ChEBI" id="CHEBI:67139"/>
        <dbReference type="ChEBI" id="CHEBI:537519"/>
        <dbReference type="EC" id="4.3.3.7"/>
    </reaction>
</comment>
<dbReference type="HAMAP" id="MF_00418">
    <property type="entry name" value="DapA"/>
    <property type="match status" value="1"/>
</dbReference>
<evidence type="ECO:0000256" key="1">
    <source>
        <dbReference type="ARBA" id="ARBA00003294"/>
    </source>
</evidence>
<dbReference type="InterPro" id="IPR013785">
    <property type="entry name" value="Aldolase_TIM"/>
</dbReference>
<protein>
    <recommendedName>
        <fullName evidence="3">4-hydroxy-tetrahydrodipicolinate synthase</fullName>
        <ecNumber evidence="3">4.3.3.7</ecNumber>
    </recommendedName>
</protein>
<dbReference type="InterPro" id="IPR002220">
    <property type="entry name" value="DapA-like"/>
</dbReference>
<comment type="function">
    <text evidence="1">Catalyzes the condensation of (S)-aspartate-beta-semialdehyde [(S)-ASA] and pyruvate to 4-hydroxy-tetrahydrodipicolinate (HTPA).</text>
</comment>
<dbReference type="PANTHER" id="PTHR12128">
    <property type="entry name" value="DIHYDRODIPICOLINATE SYNTHASE"/>
    <property type="match status" value="1"/>
</dbReference>
<dbReference type="PROSITE" id="PS00666">
    <property type="entry name" value="DHDPS_2"/>
    <property type="match status" value="1"/>
</dbReference>
<keyword evidence="4" id="KW-0963">Cytoplasm</keyword>
<dbReference type="InterPro" id="IPR020624">
    <property type="entry name" value="Schiff_base-form_aldolases_CS"/>
</dbReference>
<sequence>NMTERMKLEGSMVALVTPFTGGEVDFEAMGRLIEFQIAGGTQGIVPCGTTGESPTLTHAENNKVIAFTVEKVAGRVCVIAGTGSNSTAEAVCLTKHAADAGADACLIVNPYYNKPPQRGMFDHVRKIADVGLPIVLYNIPGRTGIELAAETVARMYEEIELVVAIKEATGKLDLASAIAGICDITILSGDDSLTLPICSVGGSGVISVLANVLPGEVRKLCDAIAEFDLAEACTQHLKLFGLVEGIFVETNPIPIKAAMGMVGMCSEEIRLPLVPLAKEYRKPLAKLLQDFGLDAKA</sequence>
<evidence type="ECO:0000256" key="7">
    <source>
        <dbReference type="ARBA" id="ARBA00023154"/>
    </source>
</evidence>
<dbReference type="PIRSF" id="PIRSF001365">
    <property type="entry name" value="DHDPS"/>
    <property type="match status" value="1"/>
</dbReference>
<feature type="non-terminal residue" evidence="11">
    <location>
        <position position="1"/>
    </location>
</feature>
<evidence type="ECO:0000256" key="5">
    <source>
        <dbReference type="ARBA" id="ARBA00022605"/>
    </source>
</evidence>
<reference evidence="11" key="1">
    <citation type="journal article" date="2015" name="Nature">
        <title>Complex archaea that bridge the gap between prokaryotes and eukaryotes.</title>
        <authorList>
            <person name="Spang A."/>
            <person name="Saw J.H."/>
            <person name="Jorgensen S.L."/>
            <person name="Zaremba-Niedzwiedzka K."/>
            <person name="Martijn J."/>
            <person name="Lind A.E."/>
            <person name="van Eijk R."/>
            <person name="Schleper C."/>
            <person name="Guy L."/>
            <person name="Ettema T.J."/>
        </authorList>
    </citation>
    <scope>NUCLEOTIDE SEQUENCE</scope>
</reference>
<dbReference type="EC" id="4.3.3.7" evidence="3"/>
<dbReference type="UniPathway" id="UPA00034">
    <property type="reaction ID" value="UER00017"/>
</dbReference>
<keyword evidence="7" id="KW-0457">Lysine biosynthesis</keyword>
<dbReference type="Gene3D" id="3.20.20.70">
    <property type="entry name" value="Aldolase class I"/>
    <property type="match status" value="1"/>
</dbReference>
<evidence type="ECO:0000256" key="6">
    <source>
        <dbReference type="ARBA" id="ARBA00022915"/>
    </source>
</evidence>
<proteinExistence type="inferred from homology"/>
<dbReference type="InterPro" id="IPR005263">
    <property type="entry name" value="DapA"/>
</dbReference>
<comment type="pathway">
    <text evidence="2">Amino-acid biosynthesis; L-lysine biosynthesis via DAP pathway; (S)-tetrahydrodipicolinate from L-aspartate: step 3/4.</text>
</comment>
<keyword evidence="5" id="KW-0028">Amino-acid biosynthesis</keyword>
<keyword evidence="8" id="KW-0456">Lyase</keyword>
<dbReference type="AlphaFoldDB" id="A0A0F8ZGE2"/>
<dbReference type="PROSITE" id="PS00665">
    <property type="entry name" value="DHDPS_1"/>
    <property type="match status" value="1"/>
</dbReference>
<dbReference type="Pfam" id="PF00701">
    <property type="entry name" value="DHDPS"/>
    <property type="match status" value="1"/>
</dbReference>
<dbReference type="PRINTS" id="PR00146">
    <property type="entry name" value="DHPICSNTHASE"/>
</dbReference>
<dbReference type="CDD" id="cd00950">
    <property type="entry name" value="DHDPS"/>
    <property type="match status" value="1"/>
</dbReference>
<dbReference type="GO" id="GO:0005829">
    <property type="term" value="C:cytosol"/>
    <property type="evidence" value="ECO:0007669"/>
    <property type="project" value="TreeGrafter"/>
</dbReference>
<dbReference type="PANTHER" id="PTHR12128:SF66">
    <property type="entry name" value="4-HYDROXY-2-OXOGLUTARATE ALDOLASE, MITOCHONDRIAL"/>
    <property type="match status" value="1"/>
</dbReference>
<comment type="caution">
    <text evidence="11">The sequence shown here is derived from an EMBL/GenBank/DDBJ whole genome shotgun (WGS) entry which is preliminary data.</text>
</comment>
<evidence type="ECO:0000256" key="4">
    <source>
        <dbReference type="ARBA" id="ARBA00022490"/>
    </source>
</evidence>
<gene>
    <name evidence="11" type="ORF">LCGC14_2698970</name>
</gene>
<dbReference type="SUPFAM" id="SSF51569">
    <property type="entry name" value="Aldolase"/>
    <property type="match status" value="1"/>
</dbReference>
<evidence type="ECO:0000256" key="2">
    <source>
        <dbReference type="ARBA" id="ARBA00005120"/>
    </source>
</evidence>
<dbReference type="EMBL" id="LAZR01048039">
    <property type="protein sequence ID" value="KKK92833.1"/>
    <property type="molecule type" value="Genomic_DNA"/>
</dbReference>
<dbReference type="InterPro" id="IPR020625">
    <property type="entry name" value="Schiff_base-form_aldolases_AS"/>
</dbReference>
<evidence type="ECO:0000256" key="8">
    <source>
        <dbReference type="ARBA" id="ARBA00023239"/>
    </source>
</evidence>
<name>A0A0F8ZGE2_9ZZZZ</name>
<evidence type="ECO:0000256" key="10">
    <source>
        <dbReference type="ARBA" id="ARBA00047836"/>
    </source>
</evidence>
<dbReference type="NCBIfam" id="TIGR00674">
    <property type="entry name" value="dapA"/>
    <property type="match status" value="1"/>
</dbReference>
<evidence type="ECO:0000256" key="3">
    <source>
        <dbReference type="ARBA" id="ARBA00012086"/>
    </source>
</evidence>
<organism evidence="11">
    <name type="scientific">marine sediment metagenome</name>
    <dbReference type="NCBI Taxonomy" id="412755"/>
    <lineage>
        <taxon>unclassified sequences</taxon>
        <taxon>metagenomes</taxon>
        <taxon>ecological metagenomes</taxon>
    </lineage>
</organism>
<dbReference type="SMART" id="SM01130">
    <property type="entry name" value="DHDPS"/>
    <property type="match status" value="1"/>
</dbReference>
<keyword evidence="6" id="KW-0220">Diaminopimelate biosynthesis</keyword>
<evidence type="ECO:0000313" key="11">
    <source>
        <dbReference type="EMBL" id="KKK92833.1"/>
    </source>
</evidence>
<dbReference type="GO" id="GO:0008840">
    <property type="term" value="F:4-hydroxy-tetrahydrodipicolinate synthase activity"/>
    <property type="evidence" value="ECO:0007669"/>
    <property type="project" value="UniProtKB-EC"/>
</dbReference>
<accession>A0A0F8ZGE2</accession>
<dbReference type="GO" id="GO:0019877">
    <property type="term" value="P:diaminopimelate biosynthetic process"/>
    <property type="evidence" value="ECO:0007669"/>
    <property type="project" value="UniProtKB-KW"/>
</dbReference>
<dbReference type="GO" id="GO:0009089">
    <property type="term" value="P:lysine biosynthetic process via diaminopimelate"/>
    <property type="evidence" value="ECO:0007669"/>
    <property type="project" value="UniProtKB-UniPathway"/>
</dbReference>